<evidence type="ECO:0000313" key="8">
    <source>
        <dbReference type="Proteomes" id="UP001153712"/>
    </source>
</evidence>
<proteinExistence type="inferred from homology"/>
<feature type="transmembrane region" description="Helical" evidence="6">
    <location>
        <begin position="12"/>
        <end position="30"/>
    </location>
</feature>
<feature type="transmembrane region" description="Helical" evidence="6">
    <location>
        <begin position="233"/>
        <end position="258"/>
    </location>
</feature>
<dbReference type="PANTHER" id="PTHR10283:SF82">
    <property type="entry name" value="SOLUTE CARRIER FAMILY 13 MEMBER 2"/>
    <property type="match status" value="1"/>
</dbReference>
<evidence type="ECO:0000256" key="6">
    <source>
        <dbReference type="SAM" id="Phobius"/>
    </source>
</evidence>
<dbReference type="GO" id="GO:0015137">
    <property type="term" value="F:citrate transmembrane transporter activity"/>
    <property type="evidence" value="ECO:0007669"/>
    <property type="project" value="TreeGrafter"/>
</dbReference>
<evidence type="ECO:0000256" key="5">
    <source>
        <dbReference type="ARBA" id="ARBA00023136"/>
    </source>
</evidence>
<dbReference type="EMBL" id="OU900099">
    <property type="protein sequence ID" value="CAG9863128.1"/>
    <property type="molecule type" value="Genomic_DNA"/>
</dbReference>
<evidence type="ECO:0008006" key="9">
    <source>
        <dbReference type="Google" id="ProtNLM"/>
    </source>
</evidence>
<accession>A0A9N9XQ76</accession>
<dbReference type="GO" id="GO:0005886">
    <property type="term" value="C:plasma membrane"/>
    <property type="evidence" value="ECO:0007669"/>
    <property type="project" value="TreeGrafter"/>
</dbReference>
<comment type="similarity">
    <text evidence="2">Belongs to the SLC13A/DASS transporter (TC 2.A.47) family. NADC subfamily.</text>
</comment>
<keyword evidence="3 6" id="KW-0812">Transmembrane</keyword>
<evidence type="ECO:0000256" key="4">
    <source>
        <dbReference type="ARBA" id="ARBA00022989"/>
    </source>
</evidence>
<feature type="transmembrane region" description="Helical" evidence="6">
    <location>
        <begin position="503"/>
        <end position="525"/>
    </location>
</feature>
<evidence type="ECO:0000256" key="2">
    <source>
        <dbReference type="ARBA" id="ARBA00006772"/>
    </source>
</evidence>
<sequence length="547" mass="60554">MLKVFKFLIIYWKTLFTLIFPIITLPIFLCHDTKANRCMYCFALMSAFWMTECIPAAITSILPMIIFPLLGVLNSDAVARSFLNDTTMMLIGSVAIAIAMEATGLHVRIALYVIKFIGCSFCKLHIGLGMVTMFISMWIANTAATALMIPIVEGILVALQNQGLITMWKRDDSLPPEDWKPTNVTKCYYITSSYSSLIGGTGCIIGSGSHLAYKGLYETLFPDSPGVEFSKWMLFNVPLMLISNIFILLWLQILYLGLFRPYSQTAKDLSTGKEAAAAAKVVIDQKIVELGPLKFAEIAVAVVFVLSIVFWFLRRPGFMKGWPDYVSDVKCGDAVVAIAAFVLFFIIPMEPTFVHYCSQDEAKRPTESSKGVLEWKPFSSKMHWNMLLVLGGGFAMSDAAKQSGMTTVVANYLQTFLTDSNLLNLIIVCFTGSVITQFLSSNVACVTIMTPILLDICILRQTHPMWLGLSNALACCYSYFLPVSTPPNALVSGPARMGGKEMMVSGCGTYLACMVPLLVIFPLYAPLIWDFTFPEWANVGNNTQPEF</sequence>
<organism evidence="7 8">
    <name type="scientific">Phyllotreta striolata</name>
    <name type="common">Striped flea beetle</name>
    <name type="synonym">Crioceris striolata</name>
    <dbReference type="NCBI Taxonomy" id="444603"/>
    <lineage>
        <taxon>Eukaryota</taxon>
        <taxon>Metazoa</taxon>
        <taxon>Ecdysozoa</taxon>
        <taxon>Arthropoda</taxon>
        <taxon>Hexapoda</taxon>
        <taxon>Insecta</taxon>
        <taxon>Pterygota</taxon>
        <taxon>Neoptera</taxon>
        <taxon>Endopterygota</taxon>
        <taxon>Coleoptera</taxon>
        <taxon>Polyphaga</taxon>
        <taxon>Cucujiformia</taxon>
        <taxon>Chrysomeloidea</taxon>
        <taxon>Chrysomelidae</taxon>
        <taxon>Galerucinae</taxon>
        <taxon>Alticini</taxon>
        <taxon>Phyllotreta</taxon>
    </lineage>
</organism>
<dbReference type="OrthoDB" id="6493944at2759"/>
<evidence type="ECO:0000313" key="7">
    <source>
        <dbReference type="EMBL" id="CAG9863128.1"/>
    </source>
</evidence>
<dbReference type="Proteomes" id="UP001153712">
    <property type="component" value="Chromosome 6"/>
</dbReference>
<keyword evidence="8" id="KW-1185">Reference proteome</keyword>
<name>A0A9N9XQ76_PHYSR</name>
<gene>
    <name evidence="7" type="ORF">PHYEVI_LOCUS9428</name>
</gene>
<comment type="subcellular location">
    <subcellularLocation>
        <location evidence="1">Membrane</location>
        <topology evidence="1">Multi-pass membrane protein</topology>
    </subcellularLocation>
</comment>
<dbReference type="InterPro" id="IPR001898">
    <property type="entry name" value="SLC13A/DASS"/>
</dbReference>
<keyword evidence="4 6" id="KW-1133">Transmembrane helix</keyword>
<dbReference type="AlphaFoldDB" id="A0A9N9XQ76"/>
<feature type="transmembrane region" description="Helical" evidence="6">
    <location>
        <begin position="188"/>
        <end position="213"/>
    </location>
</feature>
<dbReference type="GO" id="GO:0015141">
    <property type="term" value="F:succinate transmembrane transporter activity"/>
    <property type="evidence" value="ECO:0007669"/>
    <property type="project" value="TreeGrafter"/>
</dbReference>
<evidence type="ECO:0000256" key="1">
    <source>
        <dbReference type="ARBA" id="ARBA00004141"/>
    </source>
</evidence>
<protein>
    <recommendedName>
        <fullName evidence="9">Protein I'm not dead yet</fullName>
    </recommendedName>
</protein>
<reference evidence="7" key="1">
    <citation type="submission" date="2022-01" db="EMBL/GenBank/DDBJ databases">
        <authorList>
            <person name="King R."/>
        </authorList>
    </citation>
    <scope>NUCLEOTIDE SEQUENCE</scope>
</reference>
<keyword evidence="5 6" id="KW-0472">Membrane</keyword>
<feature type="transmembrane region" description="Helical" evidence="6">
    <location>
        <begin position="334"/>
        <end position="354"/>
    </location>
</feature>
<feature type="transmembrane region" description="Helical" evidence="6">
    <location>
        <begin position="90"/>
        <end position="114"/>
    </location>
</feature>
<dbReference type="Pfam" id="PF00939">
    <property type="entry name" value="Na_sulph_symp"/>
    <property type="match status" value="1"/>
</dbReference>
<evidence type="ECO:0000256" key="3">
    <source>
        <dbReference type="ARBA" id="ARBA00022692"/>
    </source>
</evidence>
<feature type="transmembrane region" description="Helical" evidence="6">
    <location>
        <begin position="42"/>
        <end position="70"/>
    </location>
</feature>
<feature type="transmembrane region" description="Helical" evidence="6">
    <location>
        <begin position="146"/>
        <end position="168"/>
    </location>
</feature>
<feature type="transmembrane region" description="Helical" evidence="6">
    <location>
        <begin position="295"/>
        <end position="314"/>
    </location>
</feature>
<dbReference type="PANTHER" id="PTHR10283">
    <property type="entry name" value="SOLUTE CARRIER FAMILY 13 MEMBER"/>
    <property type="match status" value="1"/>
</dbReference>